<dbReference type="GO" id="GO:0003677">
    <property type="term" value="F:DNA binding"/>
    <property type="evidence" value="ECO:0007669"/>
    <property type="project" value="InterPro"/>
</dbReference>
<dbReference type="InterPro" id="IPR010982">
    <property type="entry name" value="Lambda_DNA-bd_dom_sf"/>
</dbReference>
<dbReference type="Pfam" id="PF13443">
    <property type="entry name" value="HTH_26"/>
    <property type="match status" value="1"/>
</dbReference>
<dbReference type="EMBL" id="CADIKH010000001">
    <property type="protein sequence ID" value="CAB3746350.1"/>
    <property type="molecule type" value="Genomic_DNA"/>
</dbReference>
<name>A0A6J5CW26_9BURK</name>
<dbReference type="AlphaFoldDB" id="A0A6J5CW26"/>
<protein>
    <recommendedName>
        <fullName evidence="1">HTH cro/C1-type domain-containing protein</fullName>
    </recommendedName>
</protein>
<proteinExistence type="predicted"/>
<dbReference type="SUPFAM" id="SSF47413">
    <property type="entry name" value="lambda repressor-like DNA-binding domains"/>
    <property type="match status" value="1"/>
</dbReference>
<dbReference type="Proteomes" id="UP000494363">
    <property type="component" value="Unassembled WGS sequence"/>
</dbReference>
<evidence type="ECO:0000313" key="2">
    <source>
        <dbReference type="EMBL" id="CAB3746350.1"/>
    </source>
</evidence>
<dbReference type="RefSeq" id="WP_246355626.1">
    <property type="nucleotide sequence ID" value="NZ_CADIKH010000001.1"/>
</dbReference>
<reference evidence="2 3" key="1">
    <citation type="submission" date="2020-04" db="EMBL/GenBank/DDBJ databases">
        <authorList>
            <person name="De Canck E."/>
        </authorList>
    </citation>
    <scope>NUCLEOTIDE SEQUENCE [LARGE SCALE GENOMIC DNA]</scope>
    <source>
        <strain evidence="2 3">LMG 29542</strain>
    </source>
</reference>
<gene>
    <name evidence="2" type="ORF">LMG29542_00186</name>
</gene>
<accession>A0A6J5CW26</accession>
<evidence type="ECO:0000313" key="3">
    <source>
        <dbReference type="Proteomes" id="UP000494363"/>
    </source>
</evidence>
<evidence type="ECO:0000259" key="1">
    <source>
        <dbReference type="Pfam" id="PF13443"/>
    </source>
</evidence>
<dbReference type="InterPro" id="IPR001387">
    <property type="entry name" value="Cro/C1-type_HTH"/>
</dbReference>
<keyword evidence="3" id="KW-1185">Reference proteome</keyword>
<sequence length="96" mass="10212">MSFLSQIKQLIAQRETPSARLAELVGIARPNLVTTLSGKHDTRGSTLDAIAGALNAQWVLVPNEHLAAVERVLAGRDAGPDREAKSAVDLFVGKNP</sequence>
<feature type="domain" description="HTH cro/C1-type" evidence="1">
    <location>
        <begin position="7"/>
        <end position="56"/>
    </location>
</feature>
<organism evidence="2 3">
    <name type="scientific">Paraburkholderia humisilvae</name>
    <dbReference type="NCBI Taxonomy" id="627669"/>
    <lineage>
        <taxon>Bacteria</taxon>
        <taxon>Pseudomonadati</taxon>
        <taxon>Pseudomonadota</taxon>
        <taxon>Betaproteobacteria</taxon>
        <taxon>Burkholderiales</taxon>
        <taxon>Burkholderiaceae</taxon>
        <taxon>Paraburkholderia</taxon>
    </lineage>
</organism>